<reference evidence="17" key="1">
    <citation type="journal article" date="2019" name="Int. J. Syst. Evol. Microbiol.">
        <title>The Global Catalogue of Microorganisms (GCM) 10K type strain sequencing project: providing services to taxonomists for standard genome sequencing and annotation.</title>
        <authorList>
            <consortium name="The Broad Institute Genomics Platform"/>
            <consortium name="The Broad Institute Genome Sequencing Center for Infectious Disease"/>
            <person name="Wu L."/>
            <person name="Ma J."/>
        </authorList>
    </citation>
    <scope>NUCLEOTIDE SEQUENCE [LARGE SCALE GENOMIC DNA]</scope>
    <source>
        <strain evidence="17">KCTC 52237</strain>
    </source>
</reference>
<proteinExistence type="inferred from homology"/>
<keyword evidence="8 12" id="KW-0798">TonB box</keyword>
<dbReference type="Pfam" id="PF00593">
    <property type="entry name" value="TonB_dep_Rec_b-barrel"/>
    <property type="match status" value="1"/>
</dbReference>
<dbReference type="Pfam" id="PF07715">
    <property type="entry name" value="Plug"/>
    <property type="match status" value="1"/>
</dbReference>
<keyword evidence="3 11" id="KW-1134">Transmembrane beta strand</keyword>
<dbReference type="SUPFAM" id="SSF56935">
    <property type="entry name" value="Porins"/>
    <property type="match status" value="1"/>
</dbReference>
<dbReference type="RefSeq" id="WP_378115714.1">
    <property type="nucleotide sequence ID" value="NZ_JBHRTF010000002.1"/>
</dbReference>
<comment type="caution">
    <text evidence="16">The sequence shown here is derived from an EMBL/GenBank/DDBJ whole genome shotgun (WGS) entry which is preliminary data.</text>
</comment>
<feature type="chain" id="PRO_5046398297" evidence="13">
    <location>
        <begin position="38"/>
        <end position="742"/>
    </location>
</feature>
<protein>
    <submittedName>
        <fullName evidence="16">TonB-dependent receptor</fullName>
    </submittedName>
</protein>
<evidence type="ECO:0000256" key="5">
    <source>
        <dbReference type="ARBA" id="ARBA00022692"/>
    </source>
</evidence>
<dbReference type="InterPro" id="IPR012910">
    <property type="entry name" value="Plug_dom"/>
</dbReference>
<evidence type="ECO:0000256" key="1">
    <source>
        <dbReference type="ARBA" id="ARBA00004571"/>
    </source>
</evidence>
<sequence>MINSRNAHKNNRVTPCTKTPLALACALLPLMAAPVWAATESAALEEVIVTAAKREQSLQDYAGALSVVNNFEGVKSISDIAAQVPGLNIVDAGPRNPTGLIIRGLRMDEIGSGDLGGDGSLVASYVDNLPLQGYFVPPSFSLKDLQQIEVVRGPQGTLYGNASVGGLIRYVTNKPNLEKYSVRTSAEISQTKHSDDLSYDTDLVVNTPLIDNTLGLRLLLGKTDNAGFIDNPYLLSGEQEDINDDQNKQARISLLWQATDNFALNSSYHYQKINVGDRQAANESFTEDDYTASSRYLQPMEGELQLASIDATYEMGFAALTASVNHYDYAHNERADQTDLYIGLDPNVEYYNLYEDLSAYNASTVDVVKDSAELRLVSDSNQPLRWLVGGFYSRDDLDVYIGDYTPGFGEFLGAELPGDLEYLATQTETLDEYSAYGEIAYDLTPQWEVSAGTRYFNYDDKLEVCTTFFPSDGTPSCERGDDNTNDTLGKIGTRYKFTELVNVYAQLAEGYRRGGANLTPPDVTTNRFYAPDKATSAELGLRSEWFKKQLQFNAALFSTAWEDIQVSTTAEDDGRSILANAGDARSQGVELEVYAQLPAGFSLRSNYTFIDAELTETVADIAVFDGDRLPGSPRQHMSVVLEYVKAMGNAEWDGSLSFQHMGDVTTAVNENFANYQQLDSYNTASARLGVTLRNWRVGAFVNNIANTRGITGGRADDFFGEQGQFEYVIRPRTVGMSVSYQY</sequence>
<keyword evidence="6" id="KW-0408">Iron</keyword>
<evidence type="ECO:0000313" key="17">
    <source>
        <dbReference type="Proteomes" id="UP001595555"/>
    </source>
</evidence>
<dbReference type="Proteomes" id="UP001595555">
    <property type="component" value="Unassembled WGS sequence"/>
</dbReference>
<keyword evidence="17" id="KW-1185">Reference proteome</keyword>
<keyword evidence="13" id="KW-0732">Signal</keyword>
<keyword evidence="4" id="KW-0410">Iron transport</keyword>
<keyword evidence="9 11" id="KW-0472">Membrane</keyword>
<dbReference type="InterPro" id="IPR039426">
    <property type="entry name" value="TonB-dep_rcpt-like"/>
</dbReference>
<evidence type="ECO:0000256" key="4">
    <source>
        <dbReference type="ARBA" id="ARBA00022496"/>
    </source>
</evidence>
<gene>
    <name evidence="16" type="ORF">ACFODX_02480</name>
</gene>
<dbReference type="InterPro" id="IPR000531">
    <property type="entry name" value="Beta-barrel_TonB"/>
</dbReference>
<dbReference type="PROSITE" id="PS52016">
    <property type="entry name" value="TONB_DEPENDENT_REC_3"/>
    <property type="match status" value="1"/>
</dbReference>
<evidence type="ECO:0000256" key="3">
    <source>
        <dbReference type="ARBA" id="ARBA00022452"/>
    </source>
</evidence>
<evidence type="ECO:0000256" key="6">
    <source>
        <dbReference type="ARBA" id="ARBA00023004"/>
    </source>
</evidence>
<accession>A0ABV7FA21</accession>
<keyword evidence="7" id="KW-0406">Ion transport</keyword>
<feature type="signal peptide" evidence="13">
    <location>
        <begin position="1"/>
        <end position="37"/>
    </location>
</feature>
<keyword evidence="5 11" id="KW-0812">Transmembrane</keyword>
<dbReference type="PANTHER" id="PTHR32552">
    <property type="entry name" value="FERRICHROME IRON RECEPTOR-RELATED"/>
    <property type="match status" value="1"/>
</dbReference>
<evidence type="ECO:0000259" key="15">
    <source>
        <dbReference type="Pfam" id="PF07715"/>
    </source>
</evidence>
<evidence type="ECO:0000256" key="11">
    <source>
        <dbReference type="PROSITE-ProRule" id="PRU01360"/>
    </source>
</evidence>
<comment type="similarity">
    <text evidence="11 12">Belongs to the TonB-dependent receptor family.</text>
</comment>
<keyword evidence="10 11" id="KW-0998">Cell outer membrane</keyword>
<name>A0ABV7FA21_9GAMM</name>
<evidence type="ECO:0000313" key="16">
    <source>
        <dbReference type="EMBL" id="MFC3114405.1"/>
    </source>
</evidence>
<feature type="domain" description="TonB-dependent receptor-like beta-barrel" evidence="14">
    <location>
        <begin position="328"/>
        <end position="704"/>
    </location>
</feature>
<comment type="subcellular location">
    <subcellularLocation>
        <location evidence="1 11">Cell outer membrane</location>
        <topology evidence="1 11">Multi-pass membrane protein</topology>
    </subcellularLocation>
</comment>
<evidence type="ECO:0000256" key="8">
    <source>
        <dbReference type="ARBA" id="ARBA00023077"/>
    </source>
</evidence>
<dbReference type="Gene3D" id="2.40.170.20">
    <property type="entry name" value="TonB-dependent receptor, beta-barrel domain"/>
    <property type="match status" value="1"/>
</dbReference>
<evidence type="ECO:0000259" key="14">
    <source>
        <dbReference type="Pfam" id="PF00593"/>
    </source>
</evidence>
<keyword evidence="2 11" id="KW-0813">Transport</keyword>
<evidence type="ECO:0000256" key="13">
    <source>
        <dbReference type="SAM" id="SignalP"/>
    </source>
</evidence>
<evidence type="ECO:0000256" key="9">
    <source>
        <dbReference type="ARBA" id="ARBA00023136"/>
    </source>
</evidence>
<dbReference type="InterPro" id="IPR036942">
    <property type="entry name" value="Beta-barrel_TonB_sf"/>
</dbReference>
<evidence type="ECO:0000256" key="7">
    <source>
        <dbReference type="ARBA" id="ARBA00023065"/>
    </source>
</evidence>
<keyword evidence="16" id="KW-0675">Receptor</keyword>
<dbReference type="PANTHER" id="PTHR32552:SF81">
    <property type="entry name" value="TONB-DEPENDENT OUTER MEMBRANE RECEPTOR"/>
    <property type="match status" value="1"/>
</dbReference>
<feature type="domain" description="TonB-dependent receptor plug" evidence="15">
    <location>
        <begin position="73"/>
        <end position="166"/>
    </location>
</feature>
<evidence type="ECO:0000256" key="12">
    <source>
        <dbReference type="RuleBase" id="RU003357"/>
    </source>
</evidence>
<organism evidence="16 17">
    <name type="scientific">Cellvibrio fontiphilus</name>
    <dbReference type="NCBI Taxonomy" id="1815559"/>
    <lineage>
        <taxon>Bacteria</taxon>
        <taxon>Pseudomonadati</taxon>
        <taxon>Pseudomonadota</taxon>
        <taxon>Gammaproteobacteria</taxon>
        <taxon>Cellvibrionales</taxon>
        <taxon>Cellvibrionaceae</taxon>
        <taxon>Cellvibrio</taxon>
    </lineage>
</organism>
<dbReference type="EMBL" id="JBHRTF010000002">
    <property type="protein sequence ID" value="MFC3114405.1"/>
    <property type="molecule type" value="Genomic_DNA"/>
</dbReference>
<evidence type="ECO:0000256" key="2">
    <source>
        <dbReference type="ARBA" id="ARBA00022448"/>
    </source>
</evidence>
<evidence type="ECO:0000256" key="10">
    <source>
        <dbReference type="ARBA" id="ARBA00023237"/>
    </source>
</evidence>